<proteinExistence type="predicted"/>
<evidence type="ECO:0000313" key="2">
    <source>
        <dbReference type="EMBL" id="KAK3604069.1"/>
    </source>
</evidence>
<keyword evidence="3" id="KW-1185">Reference proteome</keyword>
<name>A0AAE0T658_9BIVA</name>
<keyword evidence="1" id="KW-0472">Membrane</keyword>
<dbReference type="Proteomes" id="UP001195483">
    <property type="component" value="Unassembled WGS sequence"/>
</dbReference>
<feature type="non-terminal residue" evidence="2">
    <location>
        <position position="59"/>
    </location>
</feature>
<sequence length="59" mass="6567">MIILQCYAIPTVVDYIVTSIIIVFFVVETLPTCGLKLELSTPGIDRRSVLTLRVTPNDD</sequence>
<feature type="transmembrane region" description="Helical" evidence="1">
    <location>
        <begin position="7"/>
        <end position="27"/>
    </location>
</feature>
<accession>A0AAE0T658</accession>
<protein>
    <submittedName>
        <fullName evidence="2">Uncharacterized protein</fullName>
    </submittedName>
</protein>
<evidence type="ECO:0000313" key="3">
    <source>
        <dbReference type="Proteomes" id="UP001195483"/>
    </source>
</evidence>
<reference evidence="2" key="1">
    <citation type="journal article" date="2021" name="Genome Biol. Evol.">
        <title>A High-Quality Reference Genome for a Parasitic Bivalve with Doubly Uniparental Inheritance (Bivalvia: Unionida).</title>
        <authorList>
            <person name="Smith C.H."/>
        </authorList>
    </citation>
    <scope>NUCLEOTIDE SEQUENCE</scope>
    <source>
        <strain evidence="2">CHS0354</strain>
    </source>
</reference>
<keyword evidence="1" id="KW-1133">Transmembrane helix</keyword>
<comment type="caution">
    <text evidence="2">The sequence shown here is derived from an EMBL/GenBank/DDBJ whole genome shotgun (WGS) entry which is preliminary data.</text>
</comment>
<reference evidence="2" key="2">
    <citation type="journal article" date="2021" name="Genome Biol. Evol.">
        <title>Developing a high-quality reference genome for a parasitic bivalve with doubly uniparental inheritance (Bivalvia: Unionida).</title>
        <authorList>
            <person name="Smith C.H."/>
        </authorList>
    </citation>
    <scope>NUCLEOTIDE SEQUENCE</scope>
    <source>
        <strain evidence="2">CHS0354</strain>
        <tissue evidence="2">Mantle</tissue>
    </source>
</reference>
<evidence type="ECO:0000256" key="1">
    <source>
        <dbReference type="SAM" id="Phobius"/>
    </source>
</evidence>
<organism evidence="2 3">
    <name type="scientific">Potamilus streckersoni</name>
    <dbReference type="NCBI Taxonomy" id="2493646"/>
    <lineage>
        <taxon>Eukaryota</taxon>
        <taxon>Metazoa</taxon>
        <taxon>Spiralia</taxon>
        <taxon>Lophotrochozoa</taxon>
        <taxon>Mollusca</taxon>
        <taxon>Bivalvia</taxon>
        <taxon>Autobranchia</taxon>
        <taxon>Heteroconchia</taxon>
        <taxon>Palaeoheterodonta</taxon>
        <taxon>Unionida</taxon>
        <taxon>Unionoidea</taxon>
        <taxon>Unionidae</taxon>
        <taxon>Ambleminae</taxon>
        <taxon>Lampsilini</taxon>
        <taxon>Potamilus</taxon>
    </lineage>
</organism>
<gene>
    <name evidence="2" type="ORF">CHS0354_014375</name>
</gene>
<dbReference type="EMBL" id="JAEAOA010000888">
    <property type="protein sequence ID" value="KAK3604069.1"/>
    <property type="molecule type" value="Genomic_DNA"/>
</dbReference>
<keyword evidence="1" id="KW-0812">Transmembrane</keyword>
<dbReference type="AlphaFoldDB" id="A0AAE0T658"/>
<reference evidence="2" key="3">
    <citation type="submission" date="2023-05" db="EMBL/GenBank/DDBJ databases">
        <authorList>
            <person name="Smith C.H."/>
        </authorList>
    </citation>
    <scope>NUCLEOTIDE SEQUENCE</scope>
    <source>
        <strain evidence="2">CHS0354</strain>
        <tissue evidence="2">Mantle</tissue>
    </source>
</reference>